<evidence type="ECO:0000259" key="4">
    <source>
        <dbReference type="SMART" id="SM00479"/>
    </source>
</evidence>
<dbReference type="GO" id="GO:0005829">
    <property type="term" value="C:cytosol"/>
    <property type="evidence" value="ECO:0007669"/>
    <property type="project" value="TreeGrafter"/>
</dbReference>
<evidence type="ECO:0000313" key="5">
    <source>
        <dbReference type="EMBL" id="MBI8988250.1"/>
    </source>
</evidence>
<evidence type="ECO:0000313" key="6">
    <source>
        <dbReference type="Proteomes" id="UP000645966"/>
    </source>
</evidence>
<dbReference type="RefSeq" id="WP_198737314.1">
    <property type="nucleotide sequence ID" value="NZ_JAEIOS010000009.1"/>
</dbReference>
<evidence type="ECO:0000256" key="2">
    <source>
        <dbReference type="ARBA" id="ARBA00022801"/>
    </source>
</evidence>
<gene>
    <name evidence="5" type="ORF">JDV75_00515</name>
</gene>
<name>A0A934M7Q0_9CORY</name>
<dbReference type="PANTHER" id="PTHR30231">
    <property type="entry name" value="DNA POLYMERASE III SUBUNIT EPSILON"/>
    <property type="match status" value="1"/>
</dbReference>
<protein>
    <submittedName>
        <fullName evidence="5">3'-5' exonuclease</fullName>
    </submittedName>
</protein>
<dbReference type="Proteomes" id="UP000645966">
    <property type="component" value="Unassembled WGS sequence"/>
</dbReference>
<comment type="caution">
    <text evidence="5">The sequence shown here is derived from an EMBL/GenBank/DDBJ whole genome shotgun (WGS) entry which is preliminary data.</text>
</comment>
<keyword evidence="2" id="KW-0378">Hydrolase</keyword>
<keyword evidence="1" id="KW-0540">Nuclease</keyword>
<sequence>MFGLDKRSRTMRAATGPLAEFYRSSFPVPSDKLDTLPLLAVDVETTGLTPEKDRLLSIGWVPVDGRSIDLAGAGHVVLRGTEGDASVGESATVHGLTDDAVAAGEDSAEAVARLLDALAGRVMLVHYAHMEQGFLGYACRRHFGADLIVPIVDTFAVERRHMERMGTYPRGEDLRLPRVRGRYGLPFYRSHNALTDALACAELYLALAANARGDTMKVMQP</sequence>
<dbReference type="SUPFAM" id="SSF53098">
    <property type="entry name" value="Ribonuclease H-like"/>
    <property type="match status" value="1"/>
</dbReference>
<evidence type="ECO:0000256" key="1">
    <source>
        <dbReference type="ARBA" id="ARBA00022722"/>
    </source>
</evidence>
<dbReference type="CDD" id="cd06127">
    <property type="entry name" value="DEDDh"/>
    <property type="match status" value="1"/>
</dbReference>
<dbReference type="GO" id="GO:0003676">
    <property type="term" value="F:nucleic acid binding"/>
    <property type="evidence" value="ECO:0007669"/>
    <property type="project" value="InterPro"/>
</dbReference>
<dbReference type="SMART" id="SM00479">
    <property type="entry name" value="EXOIII"/>
    <property type="match status" value="1"/>
</dbReference>
<dbReference type="Pfam" id="PF00929">
    <property type="entry name" value="RNase_T"/>
    <property type="match status" value="1"/>
</dbReference>
<feature type="domain" description="Exonuclease" evidence="4">
    <location>
        <begin position="37"/>
        <end position="213"/>
    </location>
</feature>
<dbReference type="AlphaFoldDB" id="A0A934M7Q0"/>
<keyword evidence="6" id="KW-1185">Reference proteome</keyword>
<dbReference type="InterPro" id="IPR036397">
    <property type="entry name" value="RNaseH_sf"/>
</dbReference>
<organism evidence="5 6">
    <name type="scientific">Corynebacterium meridianum</name>
    <dbReference type="NCBI Taxonomy" id="2765363"/>
    <lineage>
        <taxon>Bacteria</taxon>
        <taxon>Bacillati</taxon>
        <taxon>Actinomycetota</taxon>
        <taxon>Actinomycetes</taxon>
        <taxon>Mycobacteriales</taxon>
        <taxon>Corynebacteriaceae</taxon>
        <taxon>Corynebacterium</taxon>
    </lineage>
</organism>
<dbReference type="EMBL" id="JAEIOS010000009">
    <property type="protein sequence ID" value="MBI8988250.1"/>
    <property type="molecule type" value="Genomic_DNA"/>
</dbReference>
<evidence type="ECO:0000256" key="3">
    <source>
        <dbReference type="ARBA" id="ARBA00022839"/>
    </source>
</evidence>
<reference evidence="5" key="1">
    <citation type="submission" date="2020-12" db="EMBL/GenBank/DDBJ databases">
        <title>Genome public.</title>
        <authorList>
            <person name="Sun Q."/>
        </authorList>
    </citation>
    <scope>NUCLEOTIDE SEQUENCE</scope>
    <source>
        <strain evidence="5">CCM 8863</strain>
    </source>
</reference>
<dbReference type="PANTHER" id="PTHR30231:SF4">
    <property type="entry name" value="PROTEIN NEN2"/>
    <property type="match status" value="1"/>
</dbReference>
<dbReference type="InterPro" id="IPR012337">
    <property type="entry name" value="RNaseH-like_sf"/>
</dbReference>
<dbReference type="InterPro" id="IPR013520">
    <property type="entry name" value="Ribonucl_H"/>
</dbReference>
<dbReference type="GO" id="GO:0008408">
    <property type="term" value="F:3'-5' exonuclease activity"/>
    <property type="evidence" value="ECO:0007669"/>
    <property type="project" value="TreeGrafter"/>
</dbReference>
<proteinExistence type="predicted"/>
<dbReference type="Gene3D" id="3.30.420.10">
    <property type="entry name" value="Ribonuclease H-like superfamily/Ribonuclease H"/>
    <property type="match status" value="1"/>
</dbReference>
<keyword evidence="3 5" id="KW-0269">Exonuclease</keyword>
<accession>A0A934M7Q0</accession>